<dbReference type="Proteomes" id="UP000029488">
    <property type="component" value="Chromosome"/>
</dbReference>
<sequence>MSTLDNMAHASNERRNQNIMKLRQAFNDEKYNTISQAAKDTGYTYQTVKKWAIDGDIPLLDENGTSIVKITKDNQRKVNEKRRIEHINKLNEIFHKKEAITVSACASKLGYPEETIISWAKQGEIPLLMANNELVVPFNEYNRPYWLDSDDFL</sequence>
<proteinExistence type="predicted"/>
<organism evidence="1 2">
    <name type="scientific">Ligilactobacillus salivarius</name>
    <dbReference type="NCBI Taxonomy" id="1624"/>
    <lineage>
        <taxon>Bacteria</taxon>
        <taxon>Bacillati</taxon>
        <taxon>Bacillota</taxon>
        <taxon>Bacilli</taxon>
        <taxon>Lactobacillales</taxon>
        <taxon>Lactobacillaceae</taxon>
        <taxon>Ligilactobacillus</taxon>
    </lineage>
</organism>
<dbReference type="RefSeq" id="WP_003700675.1">
    <property type="nucleotide sequence ID" value="NZ_CAKMBQ010000001.1"/>
</dbReference>
<dbReference type="EMBL" id="CP007646">
    <property type="protein sequence ID" value="AIR10887.1"/>
    <property type="molecule type" value="Genomic_DNA"/>
</dbReference>
<protein>
    <submittedName>
        <fullName evidence="1">Uncharacterized protein</fullName>
    </submittedName>
</protein>
<accession>A0A089RWH5</accession>
<gene>
    <name evidence="1" type="ORF">LSJ_1216c</name>
</gene>
<evidence type="ECO:0000313" key="2">
    <source>
        <dbReference type="Proteomes" id="UP000029488"/>
    </source>
</evidence>
<name>A0A089RWH5_9LACO</name>
<dbReference type="KEGG" id="lsj:LSJ_1216c"/>
<evidence type="ECO:0000313" key="1">
    <source>
        <dbReference type="EMBL" id="AIR10887.1"/>
    </source>
</evidence>
<dbReference type="AlphaFoldDB" id="A0A089RWH5"/>
<reference evidence="1 2" key="1">
    <citation type="journal article" date="2014" name="BMC Genomics">
        <title>Unusual genome complexity in Lactobacillus salivarius JCM1046.</title>
        <authorList>
            <person name="Raftis E.J."/>
            <person name="Forde B.M."/>
            <person name="Claesson M.J."/>
            <person name="O'Toole P.W."/>
        </authorList>
    </citation>
    <scope>NUCLEOTIDE SEQUENCE [LARGE SCALE GENOMIC DNA]</scope>
    <source>
        <strain evidence="1 2">JCM1046</strain>
    </source>
</reference>